<dbReference type="PANTHER" id="PTHR12867:SF6">
    <property type="entry name" value="N-ACETYLGLUCOSAMINYLDIPHOSPHODOLICHOL N-ACETYLGLUCOSAMINYLTRANSFERASE"/>
    <property type="match status" value="1"/>
</dbReference>
<dbReference type="FunCoup" id="A0A0L0HQC7">
    <property type="interactions" value="109"/>
</dbReference>
<dbReference type="GO" id="GO:0043541">
    <property type="term" value="C:UDP-N-acetylglucosamine transferase complex"/>
    <property type="evidence" value="ECO:0007669"/>
    <property type="project" value="EnsemblFungi"/>
</dbReference>
<comment type="subcellular location">
    <subcellularLocation>
        <location evidence="1 12">Endoplasmic reticulum</location>
    </subcellularLocation>
</comment>
<reference evidence="14 15" key="1">
    <citation type="submission" date="2009-08" db="EMBL/GenBank/DDBJ databases">
        <title>The Genome Sequence of Spizellomyces punctatus strain DAOM BR117.</title>
        <authorList>
            <consortium name="The Broad Institute Genome Sequencing Platform"/>
            <person name="Russ C."/>
            <person name="Cuomo C."/>
            <person name="Shea T."/>
            <person name="Young S.K."/>
            <person name="Zeng Q."/>
            <person name="Koehrsen M."/>
            <person name="Haas B."/>
            <person name="Borodovsky M."/>
            <person name="Guigo R."/>
            <person name="Alvarado L."/>
            <person name="Berlin A."/>
            <person name="Bochicchio J."/>
            <person name="Borenstein D."/>
            <person name="Chapman S."/>
            <person name="Chen Z."/>
            <person name="Engels R."/>
            <person name="Freedman E."/>
            <person name="Gellesch M."/>
            <person name="Goldberg J."/>
            <person name="Griggs A."/>
            <person name="Gujja S."/>
            <person name="Heiman D."/>
            <person name="Hepburn T."/>
            <person name="Howarth C."/>
            <person name="Jen D."/>
            <person name="Larson L."/>
            <person name="Lewis B."/>
            <person name="Mehta T."/>
            <person name="Park D."/>
            <person name="Pearson M."/>
            <person name="Roberts A."/>
            <person name="Saif S."/>
            <person name="Shenoy N."/>
            <person name="Sisk P."/>
            <person name="Stolte C."/>
            <person name="Sykes S."/>
            <person name="Thomson T."/>
            <person name="Walk T."/>
            <person name="White J."/>
            <person name="Yandava C."/>
            <person name="Burger G."/>
            <person name="Gray M.W."/>
            <person name="Holland P.W.H."/>
            <person name="King N."/>
            <person name="Lang F.B.F."/>
            <person name="Roger A.J."/>
            <person name="Ruiz-Trillo I."/>
            <person name="Lander E."/>
            <person name="Nusbaum C."/>
        </authorList>
    </citation>
    <scope>NUCLEOTIDE SEQUENCE [LARGE SCALE GENOMIC DNA]</scope>
    <source>
        <strain evidence="14 15">DAOM BR117</strain>
    </source>
</reference>
<evidence type="ECO:0000313" key="15">
    <source>
        <dbReference type="Proteomes" id="UP000053201"/>
    </source>
</evidence>
<keyword evidence="15" id="KW-1185">Reference proteome</keyword>
<keyword evidence="6 12" id="KW-0328">Glycosyltransferase</keyword>
<organism evidence="14 15">
    <name type="scientific">Spizellomyces punctatus (strain DAOM BR117)</name>
    <dbReference type="NCBI Taxonomy" id="645134"/>
    <lineage>
        <taxon>Eukaryota</taxon>
        <taxon>Fungi</taxon>
        <taxon>Fungi incertae sedis</taxon>
        <taxon>Chytridiomycota</taxon>
        <taxon>Chytridiomycota incertae sedis</taxon>
        <taxon>Chytridiomycetes</taxon>
        <taxon>Spizellomycetales</taxon>
        <taxon>Spizellomycetaceae</taxon>
        <taxon>Spizellomyces</taxon>
    </lineage>
</organism>
<keyword evidence="8 12" id="KW-0256">Endoplasmic reticulum</keyword>
<comment type="subunit">
    <text evidence="3 12">Heterodimer with ALG14 to form a functional enzyme.</text>
</comment>
<dbReference type="Pfam" id="PF04101">
    <property type="entry name" value="Glyco_tran_28_C"/>
    <property type="match status" value="1"/>
</dbReference>
<dbReference type="InterPro" id="IPR039042">
    <property type="entry name" value="Alg13-like"/>
</dbReference>
<comment type="similarity">
    <text evidence="2 12">Belongs to the glycosyltransferase 28 family.</text>
</comment>
<evidence type="ECO:0000256" key="6">
    <source>
        <dbReference type="ARBA" id="ARBA00022676"/>
    </source>
</evidence>
<dbReference type="OrthoDB" id="20273at2759"/>
<comment type="function">
    <text evidence="9 12">Involved in protein N-glycosylation. Essential for the second step of the dolichol-linked oligosaccharide pathway.</text>
</comment>
<dbReference type="GeneID" id="27685820"/>
<evidence type="ECO:0000256" key="7">
    <source>
        <dbReference type="ARBA" id="ARBA00022679"/>
    </source>
</evidence>
<comment type="catalytic activity">
    <reaction evidence="11">
        <text>an N-acetyl-alpha-D-glucosaminyl-diphospho-di-trans,poly-cis-dolichol + UDP-N-acetyl-alpha-D-glucosamine = an N,N'-diacetylchitobiosyl-diphospho-di-trans,poly-cis-dolichol + UDP + H(+)</text>
        <dbReference type="Rhea" id="RHEA:23380"/>
        <dbReference type="Rhea" id="RHEA-COMP:19507"/>
        <dbReference type="Rhea" id="RHEA-COMP:19510"/>
        <dbReference type="ChEBI" id="CHEBI:15378"/>
        <dbReference type="ChEBI" id="CHEBI:57269"/>
        <dbReference type="ChEBI" id="CHEBI:57705"/>
        <dbReference type="ChEBI" id="CHEBI:58223"/>
        <dbReference type="ChEBI" id="CHEBI:58427"/>
        <dbReference type="EC" id="2.4.1.141"/>
    </reaction>
</comment>
<dbReference type="GO" id="GO:0042802">
    <property type="term" value="F:identical protein binding"/>
    <property type="evidence" value="ECO:0007669"/>
    <property type="project" value="EnsemblFungi"/>
</dbReference>
<accession>A0A0L0HQC7</accession>
<evidence type="ECO:0000256" key="10">
    <source>
        <dbReference type="ARBA" id="ARBA00032061"/>
    </source>
</evidence>
<dbReference type="SUPFAM" id="SSF53756">
    <property type="entry name" value="UDP-Glycosyltransferase/glycogen phosphorylase"/>
    <property type="match status" value="1"/>
</dbReference>
<dbReference type="GO" id="GO:0006488">
    <property type="term" value="P:dolichol-linked oligosaccharide biosynthetic process"/>
    <property type="evidence" value="ECO:0007669"/>
    <property type="project" value="EnsemblFungi"/>
</dbReference>
<evidence type="ECO:0000313" key="14">
    <source>
        <dbReference type="EMBL" id="KND03155.1"/>
    </source>
</evidence>
<evidence type="ECO:0000259" key="13">
    <source>
        <dbReference type="Pfam" id="PF04101"/>
    </source>
</evidence>
<dbReference type="InParanoid" id="A0A0L0HQC7"/>
<dbReference type="GO" id="GO:0098548">
    <property type="term" value="C:cytoplasmic side of Golgi membrane"/>
    <property type="evidence" value="ECO:0007669"/>
    <property type="project" value="EnsemblFungi"/>
</dbReference>
<evidence type="ECO:0000256" key="4">
    <source>
        <dbReference type="ARBA" id="ARBA00012614"/>
    </source>
</evidence>
<evidence type="ECO:0000256" key="2">
    <source>
        <dbReference type="ARBA" id="ARBA00006962"/>
    </source>
</evidence>
<evidence type="ECO:0000256" key="9">
    <source>
        <dbReference type="ARBA" id="ARBA00024804"/>
    </source>
</evidence>
<dbReference type="VEuPathDB" id="FungiDB:SPPG_02217"/>
<gene>
    <name evidence="12" type="primary">ALG13</name>
    <name evidence="14" type="ORF">SPPG_02217</name>
</gene>
<dbReference type="RefSeq" id="XP_016611194.1">
    <property type="nucleotide sequence ID" value="XM_016750511.1"/>
</dbReference>
<dbReference type="eggNOG" id="KOG3349">
    <property type="taxonomic scope" value="Eukaryota"/>
</dbReference>
<dbReference type="STRING" id="645134.A0A0L0HQC7"/>
<evidence type="ECO:0000256" key="11">
    <source>
        <dbReference type="ARBA" id="ARBA00048184"/>
    </source>
</evidence>
<evidence type="ECO:0000256" key="12">
    <source>
        <dbReference type="RuleBase" id="RU362128"/>
    </source>
</evidence>
<feature type="domain" description="Glycosyl transferase family 28 C-terminal" evidence="13">
    <location>
        <begin position="13"/>
        <end position="144"/>
    </location>
</feature>
<sequence>MSATNNDAERSAFITVGTTRFDALVETVSTLEFLNAVHRNGFTRLTIQHGRSPIPLIPPGSPIRVITYDFKPDLNADYQSAALVISHAGAGSILEGLALGKPLLVVVNRGLMDNHQLELATAMARQGVLIWTDVENLTTSIDKGGWENLHRLEESDPTIFIDILKEEAGFPLKR</sequence>
<dbReference type="EC" id="2.4.1.141" evidence="4 12"/>
<evidence type="ECO:0000256" key="1">
    <source>
        <dbReference type="ARBA" id="ARBA00004240"/>
    </source>
</evidence>
<protein>
    <recommendedName>
        <fullName evidence="5 12">UDP-N-acetylglucosamine transferase subunit ALG13</fullName>
        <ecNumber evidence="4 12">2.4.1.141</ecNumber>
    </recommendedName>
    <alternativeName>
        <fullName evidence="10 12">Asparagine-linked glycosylation protein 13</fullName>
    </alternativeName>
</protein>
<dbReference type="GO" id="GO:0005829">
    <property type="term" value="C:cytosol"/>
    <property type="evidence" value="ECO:0007669"/>
    <property type="project" value="EnsemblFungi"/>
</dbReference>
<dbReference type="GO" id="GO:0004577">
    <property type="term" value="F:N-acetylglucosaminyldiphosphodolichol N-acetylglucosaminyltransferase activity"/>
    <property type="evidence" value="ECO:0007669"/>
    <property type="project" value="UniProtKB-EC"/>
</dbReference>
<name>A0A0L0HQC7_SPIPD</name>
<proteinExistence type="inferred from homology"/>
<dbReference type="Proteomes" id="UP000053201">
    <property type="component" value="Unassembled WGS sequence"/>
</dbReference>
<dbReference type="PANTHER" id="PTHR12867">
    <property type="entry name" value="GLYCOSYL TRANSFERASE-RELATED"/>
    <property type="match status" value="1"/>
</dbReference>
<dbReference type="InterPro" id="IPR007235">
    <property type="entry name" value="Glyco_trans_28_C"/>
</dbReference>
<keyword evidence="7 12" id="KW-0808">Transferase</keyword>
<dbReference type="OMA" id="YCKPSQL"/>
<evidence type="ECO:0000256" key="3">
    <source>
        <dbReference type="ARBA" id="ARBA00011198"/>
    </source>
</evidence>
<dbReference type="Gene3D" id="3.40.50.2000">
    <property type="entry name" value="Glycogen Phosphorylase B"/>
    <property type="match status" value="1"/>
</dbReference>
<evidence type="ECO:0000256" key="5">
    <source>
        <dbReference type="ARBA" id="ARBA00017468"/>
    </source>
</evidence>
<evidence type="ECO:0000256" key="8">
    <source>
        <dbReference type="ARBA" id="ARBA00022824"/>
    </source>
</evidence>
<dbReference type="EMBL" id="KQ257452">
    <property type="protein sequence ID" value="KND03155.1"/>
    <property type="molecule type" value="Genomic_DNA"/>
</dbReference>
<dbReference type="AlphaFoldDB" id="A0A0L0HQC7"/>